<dbReference type="GO" id="GO:0008137">
    <property type="term" value="F:NADH dehydrogenase (ubiquinone) activity"/>
    <property type="evidence" value="ECO:0007669"/>
    <property type="project" value="UniProtKB-EC"/>
</dbReference>
<evidence type="ECO:0000256" key="2">
    <source>
        <dbReference type="ARBA" id="ARBA00004448"/>
    </source>
</evidence>
<keyword evidence="11 14" id="KW-0472">Membrane</keyword>
<evidence type="ECO:0000256" key="4">
    <source>
        <dbReference type="ARBA" id="ARBA00021009"/>
    </source>
</evidence>
<dbReference type="PANTHER" id="PTHR11432:SF3">
    <property type="entry name" value="NADH-UBIQUINONE OXIDOREDUCTASE CHAIN 1"/>
    <property type="match status" value="1"/>
</dbReference>
<dbReference type="HAMAP" id="MF_01350">
    <property type="entry name" value="NDH1_NuoH"/>
    <property type="match status" value="1"/>
</dbReference>
<dbReference type="PROSITE" id="PS00667">
    <property type="entry name" value="COMPLEX1_ND1_1"/>
    <property type="match status" value="1"/>
</dbReference>
<evidence type="ECO:0000256" key="8">
    <source>
        <dbReference type="ARBA" id="ARBA00022989"/>
    </source>
</evidence>
<evidence type="ECO:0000256" key="6">
    <source>
        <dbReference type="ARBA" id="ARBA00022692"/>
    </source>
</evidence>
<evidence type="ECO:0000256" key="7">
    <source>
        <dbReference type="ARBA" id="ARBA00022792"/>
    </source>
</evidence>
<comment type="subcellular location">
    <subcellularLocation>
        <location evidence="2 12">Mitochondrion inner membrane</location>
        <topology evidence="2 12">Multi-pass membrane protein</topology>
    </subcellularLocation>
</comment>
<dbReference type="GO" id="GO:0009060">
    <property type="term" value="P:aerobic respiration"/>
    <property type="evidence" value="ECO:0007669"/>
    <property type="project" value="TreeGrafter"/>
</dbReference>
<organism evidence="15">
    <name type="scientific">Encyrtus eulecaniumiae</name>
    <dbReference type="NCBI Taxonomy" id="1914888"/>
    <lineage>
        <taxon>Eukaryota</taxon>
        <taxon>Metazoa</taxon>
        <taxon>Ecdysozoa</taxon>
        <taxon>Arthropoda</taxon>
        <taxon>Hexapoda</taxon>
        <taxon>Insecta</taxon>
        <taxon>Pterygota</taxon>
        <taxon>Neoptera</taxon>
        <taxon>Endopterygota</taxon>
        <taxon>Hymenoptera</taxon>
        <taxon>Apocrita</taxon>
        <taxon>Proctotrupomorpha</taxon>
        <taxon>Chalcidoidea</taxon>
        <taxon>Encyrtidae</taxon>
        <taxon>Encyrtinae</taxon>
        <taxon>Encyrtus</taxon>
    </lineage>
</organism>
<feature type="transmembrane region" description="Helical" evidence="14">
    <location>
        <begin position="285"/>
        <end position="307"/>
    </location>
</feature>
<sequence length="309" mass="36282">MYLFNFYIHLLSSIFMMIMVLVSVAFITLLERKVLGYIQIRKGPNKAGFLGIVQPFSDAIKLFCKEISLVRKSNYLMFIFCPLMSMVLMLLLWNLIPFNLSFLMNKLNMMLILCVMCMVVFPISISGWASNSLYTMLGSLRTVAQSISYEVSLMIIILGLMIILENMNLYKFYFFQKYIWMCILNFPLALIFFVSLLAEMNRTPFDFSEGESELVSGFNTEYMSGSFALIFISEYGSIMFMLMLFFLMFCGGNLLSLIFYLFYMFLLFMVLWIRGAFPRFRYDNLMYLCWKSYLPVSLSYLIFIFFMKS</sequence>
<feature type="transmembrane region" description="Helical" evidence="14">
    <location>
        <begin position="227"/>
        <end position="248"/>
    </location>
</feature>
<feature type="transmembrane region" description="Helical" evidence="14">
    <location>
        <begin position="178"/>
        <end position="198"/>
    </location>
</feature>
<feature type="transmembrane region" description="Helical" evidence="14">
    <location>
        <begin position="108"/>
        <end position="130"/>
    </location>
</feature>
<gene>
    <name evidence="15" type="primary">ND1</name>
</gene>
<comment type="function">
    <text evidence="1">Core subunit of the mitochondrial membrane respiratory chain NADH dehydrogenase (Complex I) that is believed to belong to the minimal assembly required for catalysis. Complex I functions in the transfer of electrons from NADH to the respiratory chain. The immediate electron acceptor for the enzyme is believed to be ubiquinone.</text>
</comment>
<evidence type="ECO:0000256" key="10">
    <source>
        <dbReference type="ARBA" id="ARBA00023128"/>
    </source>
</evidence>
<name>A0A7S5FK00_9HYME</name>
<feature type="transmembrane region" description="Helical" evidence="14">
    <location>
        <begin position="75"/>
        <end position="96"/>
    </location>
</feature>
<geneLocation type="mitochondrion" evidence="15"/>
<evidence type="ECO:0000256" key="5">
    <source>
        <dbReference type="ARBA" id="ARBA00022448"/>
    </source>
</evidence>
<evidence type="ECO:0000256" key="14">
    <source>
        <dbReference type="SAM" id="Phobius"/>
    </source>
</evidence>
<dbReference type="InterPro" id="IPR001694">
    <property type="entry name" value="NADH_UbQ_OxRdtase_su1/FPO"/>
</dbReference>
<feature type="transmembrane region" description="Helical" evidence="14">
    <location>
        <begin position="151"/>
        <end position="172"/>
    </location>
</feature>
<evidence type="ECO:0000256" key="12">
    <source>
        <dbReference type="RuleBase" id="RU000471"/>
    </source>
</evidence>
<dbReference type="GO" id="GO:0005743">
    <property type="term" value="C:mitochondrial inner membrane"/>
    <property type="evidence" value="ECO:0007669"/>
    <property type="project" value="UniProtKB-SubCell"/>
</dbReference>
<comment type="catalytic activity">
    <reaction evidence="13">
        <text>a ubiquinone + NADH + 5 H(+)(in) = a ubiquinol + NAD(+) + 4 H(+)(out)</text>
        <dbReference type="Rhea" id="RHEA:29091"/>
        <dbReference type="Rhea" id="RHEA-COMP:9565"/>
        <dbReference type="Rhea" id="RHEA-COMP:9566"/>
        <dbReference type="ChEBI" id="CHEBI:15378"/>
        <dbReference type="ChEBI" id="CHEBI:16389"/>
        <dbReference type="ChEBI" id="CHEBI:17976"/>
        <dbReference type="ChEBI" id="CHEBI:57540"/>
        <dbReference type="ChEBI" id="CHEBI:57945"/>
        <dbReference type="EC" id="7.1.1.2"/>
    </reaction>
</comment>
<proteinExistence type="inferred from homology"/>
<accession>A0A7S5FK00</accession>
<protein>
    <recommendedName>
        <fullName evidence="4 13">NADH-ubiquinone oxidoreductase chain 1</fullName>
        <ecNumber evidence="13">7.1.1.2</ecNumber>
    </recommendedName>
</protein>
<dbReference type="EC" id="7.1.1.2" evidence="13"/>
<dbReference type="Pfam" id="PF00146">
    <property type="entry name" value="NADHdh"/>
    <property type="match status" value="1"/>
</dbReference>
<comment type="similarity">
    <text evidence="3 12">Belongs to the complex I subunit 1 family.</text>
</comment>
<keyword evidence="8 14" id="KW-1133">Transmembrane helix</keyword>
<keyword evidence="10 13" id="KW-0496">Mitochondrion</keyword>
<evidence type="ECO:0000256" key="13">
    <source>
        <dbReference type="RuleBase" id="RU000473"/>
    </source>
</evidence>
<dbReference type="InterPro" id="IPR018086">
    <property type="entry name" value="NADH_UbQ_OxRdtase_su1_CS"/>
</dbReference>
<evidence type="ECO:0000256" key="3">
    <source>
        <dbReference type="ARBA" id="ARBA00010535"/>
    </source>
</evidence>
<keyword evidence="6 12" id="KW-0812">Transmembrane</keyword>
<dbReference type="GO" id="GO:0003954">
    <property type="term" value="F:NADH dehydrogenase activity"/>
    <property type="evidence" value="ECO:0007669"/>
    <property type="project" value="TreeGrafter"/>
</dbReference>
<keyword evidence="5" id="KW-0813">Transport</keyword>
<evidence type="ECO:0000313" key="15">
    <source>
        <dbReference type="EMBL" id="QGA74513.1"/>
    </source>
</evidence>
<dbReference type="AlphaFoldDB" id="A0A7S5FK00"/>
<dbReference type="EMBL" id="MK189131">
    <property type="protein sequence ID" value="QGA74513.1"/>
    <property type="molecule type" value="Genomic_DNA"/>
</dbReference>
<dbReference type="PANTHER" id="PTHR11432">
    <property type="entry name" value="NADH DEHYDROGENASE SUBUNIT 1"/>
    <property type="match status" value="1"/>
</dbReference>
<evidence type="ECO:0000256" key="9">
    <source>
        <dbReference type="ARBA" id="ARBA00023075"/>
    </source>
</evidence>
<keyword evidence="7" id="KW-0999">Mitochondrion inner membrane</keyword>
<evidence type="ECO:0000256" key="1">
    <source>
        <dbReference type="ARBA" id="ARBA00003257"/>
    </source>
</evidence>
<keyword evidence="9 13" id="KW-0830">Ubiquinone</keyword>
<reference evidence="15" key="1">
    <citation type="submission" date="2018-11" db="EMBL/GenBank/DDBJ databases">
        <authorList>
            <person name="Xiong M."/>
            <person name="Zhang Y.-Z."/>
        </authorList>
    </citation>
    <scope>NUCLEOTIDE SEQUENCE</scope>
    <source>
        <strain evidence="15">T-41</strain>
    </source>
</reference>
<keyword evidence="12" id="KW-0520">NAD</keyword>
<evidence type="ECO:0000256" key="11">
    <source>
        <dbReference type="ARBA" id="ARBA00023136"/>
    </source>
</evidence>
<feature type="transmembrane region" description="Helical" evidence="14">
    <location>
        <begin position="254"/>
        <end position="273"/>
    </location>
</feature>
<dbReference type="PROSITE" id="PS00668">
    <property type="entry name" value="COMPLEX1_ND1_2"/>
    <property type="match status" value="1"/>
</dbReference>
<feature type="transmembrane region" description="Helical" evidence="14">
    <location>
        <begin position="6"/>
        <end position="30"/>
    </location>
</feature>